<dbReference type="InterPro" id="IPR006757">
    <property type="entry name" value="OGF_rcpt"/>
</dbReference>
<dbReference type="Proteomes" id="UP000694558">
    <property type="component" value="Chromosome 6"/>
</dbReference>
<dbReference type="GO" id="GO:0140625">
    <property type="term" value="F:opioid growth factor receptor activity"/>
    <property type="evidence" value="ECO:0007669"/>
    <property type="project" value="InterPro"/>
</dbReference>
<protein>
    <submittedName>
        <fullName evidence="4">Opioid growth factor receptor 2</fullName>
    </submittedName>
</protein>
<dbReference type="GO" id="GO:0016020">
    <property type="term" value="C:membrane"/>
    <property type="evidence" value="ECO:0007669"/>
    <property type="project" value="InterPro"/>
</dbReference>
<gene>
    <name evidence="4" type="primary">LOC118309752</name>
</gene>
<accession>A0A8D3ANH8</accession>
<dbReference type="GeneTree" id="ENSGT00390000018730"/>
<evidence type="ECO:0000256" key="1">
    <source>
        <dbReference type="ARBA" id="ARBA00010365"/>
    </source>
</evidence>
<evidence type="ECO:0000256" key="2">
    <source>
        <dbReference type="SAM" id="MobiDB-lite"/>
    </source>
</evidence>
<evidence type="ECO:0000313" key="4">
    <source>
        <dbReference type="Ensembl" id="ENSSMAP00000020968.2"/>
    </source>
</evidence>
<dbReference type="InterPro" id="IPR039574">
    <property type="entry name" value="OGFr"/>
</dbReference>
<dbReference type="PANTHER" id="PTHR14015">
    <property type="entry name" value="OPIOID GROWTH FACTOR RECEPTOR OGFR ZETA-TYPE OPIOID RECEPTOR"/>
    <property type="match status" value="1"/>
</dbReference>
<name>A0A8D3ANH8_SCOMX</name>
<organism evidence="4 5">
    <name type="scientific">Scophthalmus maximus</name>
    <name type="common">Turbot</name>
    <name type="synonym">Psetta maxima</name>
    <dbReference type="NCBI Taxonomy" id="52904"/>
    <lineage>
        <taxon>Eukaryota</taxon>
        <taxon>Metazoa</taxon>
        <taxon>Chordata</taxon>
        <taxon>Craniata</taxon>
        <taxon>Vertebrata</taxon>
        <taxon>Euteleostomi</taxon>
        <taxon>Actinopterygii</taxon>
        <taxon>Neopterygii</taxon>
        <taxon>Teleostei</taxon>
        <taxon>Neoteleostei</taxon>
        <taxon>Acanthomorphata</taxon>
        <taxon>Carangaria</taxon>
        <taxon>Pleuronectiformes</taxon>
        <taxon>Pleuronectoidei</taxon>
        <taxon>Scophthalmidae</taxon>
        <taxon>Scophthalmus</taxon>
    </lineage>
</organism>
<feature type="region of interest" description="Disordered" evidence="2">
    <location>
        <begin position="178"/>
        <end position="201"/>
    </location>
</feature>
<evidence type="ECO:0000259" key="3">
    <source>
        <dbReference type="Pfam" id="PF04664"/>
    </source>
</evidence>
<sequence>MNNDASTLTKGEIEDFLANGTARENLLRSYELMLDFYGIMLCNEKTGEVKRASHWRDRFCNLNNHTHNNLRITRILKCLGTLGFPHYQAPLVHFFLMETLVRGELPNIKDSVLNYFVFAVLDKRERRNLVKFAYLNYDRKDEFVWCPRKIQMMWSGLSALSHEYLSLDDVNEAKDKANETVKAESLNNVEKPVTGPRNADE</sequence>
<dbReference type="Pfam" id="PF04664">
    <property type="entry name" value="OGFr_N"/>
    <property type="match status" value="1"/>
</dbReference>
<dbReference type="PANTHER" id="PTHR14015:SF1">
    <property type="entry name" value="OPIOID GROWTH FACTOR RECEPTOR"/>
    <property type="match status" value="1"/>
</dbReference>
<dbReference type="AlphaFoldDB" id="A0A8D3ANH8"/>
<feature type="domain" description="Opioid growth factor receptor (OGFr) conserved" evidence="3">
    <location>
        <begin position="1"/>
        <end position="149"/>
    </location>
</feature>
<dbReference type="Ensembl" id="ENSSMAT00000021219.2">
    <property type="protein sequence ID" value="ENSSMAP00000020968.2"/>
    <property type="gene ID" value="ENSSMAG00000012850.2"/>
</dbReference>
<reference evidence="4" key="1">
    <citation type="submission" date="2023-05" db="EMBL/GenBank/DDBJ databases">
        <title>High-quality long-read genome of Scophthalmus maximus.</title>
        <authorList>
            <person name="Lien S."/>
            <person name="Martinez P."/>
        </authorList>
    </citation>
    <scope>NUCLEOTIDE SEQUENCE [LARGE SCALE GENOMIC DNA]</scope>
</reference>
<comment type="similarity">
    <text evidence="1">Belongs to the opioid growth factor receptor family.</text>
</comment>
<proteinExistence type="inferred from homology"/>
<evidence type="ECO:0000313" key="5">
    <source>
        <dbReference type="Proteomes" id="UP000694558"/>
    </source>
</evidence>
<reference evidence="4" key="2">
    <citation type="submission" date="2025-08" db="UniProtKB">
        <authorList>
            <consortium name="Ensembl"/>
        </authorList>
    </citation>
    <scope>IDENTIFICATION</scope>
</reference>